<dbReference type="GO" id="GO:0005524">
    <property type="term" value="F:ATP binding"/>
    <property type="evidence" value="ECO:0007669"/>
    <property type="project" value="InterPro"/>
</dbReference>
<sequence length="239" mass="26960">MDCLLNKLVLANYNRTNLPITFPIIVHCVAGAGKSTVIREALAESQDLEAFTFGVPDPINLSGRRIKSHKLIRFAKPGSVLVIDEYIGQEIPENCKFCFADPNQFPFSVEEAHFTCYETKRFGSQTCDLLNANGFAAFSFKSDQVIFDLVFGGNIEGQIVCYEKEVFDILDRFGAEYKKDCQIRGSTFDIVTFITTSETFEEEDRYKVYLCLTRHKSVLRILSPSGIFLRENAQPDSTA</sequence>
<feature type="domain" description="Tyrosine specific protein phosphatases" evidence="1">
    <location>
        <begin position="23"/>
        <end position="87"/>
    </location>
</feature>
<dbReference type="PROSITE" id="PS50056">
    <property type="entry name" value="TYR_PHOSPHATASE_2"/>
    <property type="match status" value="1"/>
</dbReference>
<dbReference type="RefSeq" id="YP_010799250.1">
    <property type="nucleotide sequence ID" value="NC_076603.1"/>
</dbReference>
<keyword evidence="3" id="KW-1185">Reference proteome</keyword>
<dbReference type="InterPro" id="IPR027351">
    <property type="entry name" value="(+)RNA_virus_helicase_core_dom"/>
</dbReference>
<evidence type="ECO:0000259" key="1">
    <source>
        <dbReference type="PROSITE" id="PS50056"/>
    </source>
</evidence>
<evidence type="ECO:0000313" key="3">
    <source>
        <dbReference type="Proteomes" id="UP000832086"/>
    </source>
</evidence>
<dbReference type="GeneID" id="80537592"/>
<protein>
    <submittedName>
        <fullName evidence="2">Triple gene block 1</fullName>
    </submittedName>
</protein>
<dbReference type="KEGG" id="vg:80537592"/>
<name>A0AAD1FTR2_9VIRU</name>
<dbReference type="Proteomes" id="UP000832086">
    <property type="component" value="Segment"/>
</dbReference>
<dbReference type="InterPro" id="IPR000387">
    <property type="entry name" value="Tyr_Pase_dom"/>
</dbReference>
<dbReference type="Pfam" id="PF01443">
    <property type="entry name" value="Viral_helicase1"/>
    <property type="match status" value="1"/>
</dbReference>
<evidence type="ECO:0000313" key="2">
    <source>
        <dbReference type="EMBL" id="BBD14450.1"/>
    </source>
</evidence>
<gene>
    <name evidence="2" type="primary">TGB1</name>
</gene>
<dbReference type="EMBL" id="LC373513">
    <property type="protein sequence ID" value="BBD14450.1"/>
    <property type="molecule type" value="Genomic_RNA"/>
</dbReference>
<reference evidence="2" key="1">
    <citation type="submission" date="2018-02" db="EMBL/GenBank/DDBJ databases">
        <title>RNA virome analysis of sweet cherry trees with bud blight disease reveals multiple infections of known and novel viruses.</title>
        <authorList>
            <person name="Yaegashi H."/>
            <person name="Oyamada S."/>
            <person name="Goto S."/>
            <person name="Yamagishi N."/>
            <person name="Isogai M."/>
            <person name="Ito T."/>
            <person name="Yoshikawa N."/>
        </authorList>
    </citation>
    <scope>NUCLEOTIDE SEQUENCE</scope>
    <source>
        <strain evidence="2">S3</strain>
    </source>
</reference>
<proteinExistence type="predicted"/>
<accession>A0AAD1FTR2</accession>
<organism evidence="2 3">
    <name type="scientific">Cherry virus B</name>
    <dbReference type="NCBI Taxonomy" id="2108357"/>
    <lineage>
        <taxon>Viruses</taxon>
        <taxon>Riboviria</taxon>
        <taxon>Orthornavirae</taxon>
        <taxon>Kitrinoviricota</taxon>
        <taxon>Alsuviricetes</taxon>
        <taxon>Tymovirales</taxon>
        <taxon>Betaflexiviridae</taxon>
        <taxon>Quinvirinae</taxon>
        <taxon>Foveavirus</taxon>
        <taxon>Foveavirus betavii</taxon>
        <taxon>Foveavirus ChVB</taxon>
    </lineage>
</organism>